<dbReference type="Pfam" id="PF00339">
    <property type="entry name" value="Arrestin_N"/>
    <property type="match status" value="1"/>
</dbReference>
<evidence type="ECO:0000256" key="1">
    <source>
        <dbReference type="ARBA" id="ARBA00005298"/>
    </source>
</evidence>
<dbReference type="EMBL" id="JAATIS010003638">
    <property type="protein sequence ID" value="KAG2464284.1"/>
    <property type="molecule type" value="Genomic_DNA"/>
</dbReference>
<comment type="similarity">
    <text evidence="1">Belongs to the arrestin family.</text>
</comment>
<dbReference type="AlphaFoldDB" id="A0A8X7XAU6"/>
<proteinExistence type="inferred from homology"/>
<reference evidence="4 5" key="1">
    <citation type="journal article" date="2021" name="Cell">
        <title>Tracing the genetic footprints of vertebrate landing in non-teleost ray-finned fishes.</title>
        <authorList>
            <person name="Bi X."/>
            <person name="Wang K."/>
            <person name="Yang L."/>
            <person name="Pan H."/>
            <person name="Jiang H."/>
            <person name="Wei Q."/>
            <person name="Fang M."/>
            <person name="Yu H."/>
            <person name="Zhu C."/>
            <person name="Cai Y."/>
            <person name="He Y."/>
            <person name="Gan X."/>
            <person name="Zeng H."/>
            <person name="Yu D."/>
            <person name="Zhu Y."/>
            <person name="Jiang H."/>
            <person name="Qiu Q."/>
            <person name="Yang H."/>
            <person name="Zhang Y.E."/>
            <person name="Wang W."/>
            <person name="Zhu M."/>
            <person name="He S."/>
            <person name="Zhang G."/>
        </authorList>
    </citation>
    <scope>NUCLEOTIDE SEQUENCE [LARGE SCALE GENOMIC DNA]</scope>
    <source>
        <strain evidence="4">Bchr_013</strain>
    </source>
</reference>
<dbReference type="SUPFAM" id="SSF81296">
    <property type="entry name" value="E set domains"/>
    <property type="match status" value="1"/>
</dbReference>
<dbReference type="InterPro" id="IPR011021">
    <property type="entry name" value="Arrestin-like_N"/>
</dbReference>
<organism evidence="4 5">
    <name type="scientific">Polypterus senegalus</name>
    <name type="common">Senegal bichir</name>
    <dbReference type="NCBI Taxonomy" id="55291"/>
    <lineage>
        <taxon>Eukaryota</taxon>
        <taxon>Metazoa</taxon>
        <taxon>Chordata</taxon>
        <taxon>Craniata</taxon>
        <taxon>Vertebrata</taxon>
        <taxon>Euteleostomi</taxon>
        <taxon>Actinopterygii</taxon>
        <taxon>Polypteriformes</taxon>
        <taxon>Polypteridae</taxon>
        <taxon>Polypterus</taxon>
    </lineage>
</organism>
<dbReference type="Proteomes" id="UP000886611">
    <property type="component" value="Unassembled WGS sequence"/>
</dbReference>
<evidence type="ECO:0000313" key="5">
    <source>
        <dbReference type="Proteomes" id="UP000886611"/>
    </source>
</evidence>
<name>A0A8X7XAU6_POLSE</name>
<gene>
    <name evidence="4" type="primary">Arrdc2_0</name>
    <name evidence="4" type="ORF">GTO96_0003504</name>
</gene>
<keyword evidence="5" id="KW-1185">Reference proteome</keyword>
<dbReference type="InterPro" id="IPR014752">
    <property type="entry name" value="Arrestin-like_C"/>
</dbReference>
<feature type="region of interest" description="Disordered" evidence="2">
    <location>
        <begin position="111"/>
        <end position="132"/>
    </location>
</feature>
<dbReference type="Gene3D" id="2.60.40.640">
    <property type="match status" value="1"/>
</dbReference>
<evidence type="ECO:0000259" key="3">
    <source>
        <dbReference type="Pfam" id="PF00339"/>
    </source>
</evidence>
<feature type="domain" description="Arrestin-like N-terminal" evidence="3">
    <location>
        <begin position="8"/>
        <end position="83"/>
    </location>
</feature>
<feature type="non-terminal residue" evidence="4">
    <location>
        <position position="1"/>
    </location>
</feature>
<sequence length="132" mass="14569">MFQSIRSFTVHLDGGEDAVFRRGEPLTGEVVLELARPIRVRSLSVTVRGDATVHWLENRSVGMNIVYNDYSDSDNYFKKRRHLIRGIPQFLPLLSLSLSYDNGSGDGVSTFGAGGGAYPPSPVDEISSKWPP</sequence>
<comment type="caution">
    <text evidence="4">The sequence shown here is derived from an EMBL/GenBank/DDBJ whole genome shotgun (WGS) entry which is preliminary data.</text>
</comment>
<accession>A0A8X7XAU6</accession>
<protein>
    <submittedName>
        <fullName evidence="4">ARRD2 protein</fullName>
    </submittedName>
</protein>
<evidence type="ECO:0000313" key="4">
    <source>
        <dbReference type="EMBL" id="KAG2464284.1"/>
    </source>
</evidence>
<evidence type="ECO:0000256" key="2">
    <source>
        <dbReference type="SAM" id="MobiDB-lite"/>
    </source>
</evidence>
<dbReference type="InterPro" id="IPR014756">
    <property type="entry name" value="Ig_E-set"/>
</dbReference>
<feature type="non-terminal residue" evidence="4">
    <location>
        <position position="132"/>
    </location>
</feature>